<dbReference type="GO" id="GO:0003690">
    <property type="term" value="F:double-stranded DNA binding"/>
    <property type="evidence" value="ECO:0007669"/>
    <property type="project" value="TreeGrafter"/>
</dbReference>
<evidence type="ECO:0000313" key="4">
    <source>
        <dbReference type="WBParaSite" id="HPBE_0001691401-mRNA-1"/>
    </source>
</evidence>
<dbReference type="GO" id="GO:0042800">
    <property type="term" value="F:histone H3K4 methyltransferase activity"/>
    <property type="evidence" value="ECO:0007669"/>
    <property type="project" value="TreeGrafter"/>
</dbReference>
<dbReference type="GO" id="GO:0000793">
    <property type="term" value="C:condensed chromosome"/>
    <property type="evidence" value="ECO:0007669"/>
    <property type="project" value="TreeGrafter"/>
</dbReference>
<keyword evidence="3" id="KW-1185">Reference proteome</keyword>
<dbReference type="GO" id="GO:0031297">
    <property type="term" value="P:replication fork processing"/>
    <property type="evidence" value="ECO:0007669"/>
    <property type="project" value="TreeGrafter"/>
</dbReference>
<dbReference type="GO" id="GO:0044547">
    <property type="term" value="F:DNA topoisomerase binding"/>
    <property type="evidence" value="ECO:0007669"/>
    <property type="project" value="TreeGrafter"/>
</dbReference>
<accession>A0A3P8EJW6</accession>
<dbReference type="AlphaFoldDB" id="A0A3P8EJW6"/>
<dbReference type="GO" id="GO:0046975">
    <property type="term" value="F:histone H3K36 methyltransferase activity"/>
    <property type="evidence" value="ECO:0007669"/>
    <property type="project" value="TreeGrafter"/>
</dbReference>
<name>A0A3P8EJW6_HELPZ</name>
<keyword evidence="1" id="KW-0812">Transmembrane</keyword>
<feature type="transmembrane region" description="Helical" evidence="1">
    <location>
        <begin position="7"/>
        <end position="32"/>
    </location>
</feature>
<reference evidence="2 3" key="1">
    <citation type="submission" date="2018-11" db="EMBL/GenBank/DDBJ databases">
        <authorList>
            <consortium name="Pathogen Informatics"/>
        </authorList>
    </citation>
    <scope>NUCLEOTIDE SEQUENCE [LARGE SCALE GENOMIC DNA]</scope>
</reference>
<organism evidence="2">
    <name type="scientific">Heligmosomoides polygyrus</name>
    <name type="common">Parasitic roundworm</name>
    <dbReference type="NCBI Taxonomy" id="6339"/>
    <lineage>
        <taxon>Eukaryota</taxon>
        <taxon>Metazoa</taxon>
        <taxon>Ecdysozoa</taxon>
        <taxon>Nematoda</taxon>
        <taxon>Chromadorea</taxon>
        <taxon>Rhabditida</taxon>
        <taxon>Rhabditina</taxon>
        <taxon>Rhabditomorpha</taxon>
        <taxon>Strongyloidea</taxon>
        <taxon>Heligmosomidae</taxon>
        <taxon>Heligmosomoides</taxon>
    </lineage>
</organism>
<dbReference type="Gene3D" id="3.30.420.10">
    <property type="entry name" value="Ribonuclease H-like superfamily/Ribonuclease H"/>
    <property type="match status" value="1"/>
</dbReference>
<dbReference type="GO" id="GO:0000729">
    <property type="term" value="P:DNA double-strand break processing"/>
    <property type="evidence" value="ECO:0007669"/>
    <property type="project" value="TreeGrafter"/>
</dbReference>
<dbReference type="GO" id="GO:0005634">
    <property type="term" value="C:nucleus"/>
    <property type="evidence" value="ECO:0007669"/>
    <property type="project" value="TreeGrafter"/>
</dbReference>
<dbReference type="WBParaSite" id="HPBE_0001691401-mRNA-1">
    <property type="protein sequence ID" value="HPBE_0001691401-mRNA-1"/>
    <property type="gene ID" value="HPBE_0001691401"/>
</dbReference>
<evidence type="ECO:0000256" key="1">
    <source>
        <dbReference type="SAM" id="Phobius"/>
    </source>
</evidence>
<keyword evidence="1" id="KW-0472">Membrane</keyword>
<sequence>MLRDIEVVISLMKIMISCTLIFHWNACAFYIISTYSDTTSWDDVNATFDDDEGWPWPYMPDKITDAYFTDCSLFEQRCDYQHPYVDEEREAHLVDLWHYWENRSGNRSHEDEPHSDRPTTIFLDGLRKQAEQHPYEGAHCFAAALGCSPFTVDNGLRSLRMVNKLGQWHPHVLTDNNRRRRLDIFTQLLSRSRTCNWLDTIVTGDEKWVLYVNRARKRAEIFRKK</sequence>
<reference evidence="4" key="2">
    <citation type="submission" date="2019-09" db="UniProtKB">
        <authorList>
            <consortium name="WormBaseParasite"/>
        </authorList>
    </citation>
    <scope>IDENTIFICATION</scope>
</reference>
<proteinExistence type="predicted"/>
<gene>
    <name evidence="2" type="ORF">HPBE_LOCUS16913</name>
</gene>
<dbReference type="Proteomes" id="UP000050761">
    <property type="component" value="Unassembled WGS sequence"/>
</dbReference>
<dbReference type="InterPro" id="IPR036397">
    <property type="entry name" value="RNaseH_sf"/>
</dbReference>
<dbReference type="GO" id="GO:0003697">
    <property type="term" value="F:single-stranded DNA binding"/>
    <property type="evidence" value="ECO:0007669"/>
    <property type="project" value="TreeGrafter"/>
</dbReference>
<dbReference type="EMBL" id="UZAH01029683">
    <property type="protein sequence ID" value="VDP07396.1"/>
    <property type="molecule type" value="Genomic_DNA"/>
</dbReference>
<keyword evidence="1" id="KW-1133">Transmembrane helix</keyword>
<dbReference type="GO" id="GO:0044774">
    <property type="term" value="P:mitotic DNA integrity checkpoint signaling"/>
    <property type="evidence" value="ECO:0007669"/>
    <property type="project" value="TreeGrafter"/>
</dbReference>
<dbReference type="GO" id="GO:0000014">
    <property type="term" value="F:single-stranded DNA endodeoxyribonuclease activity"/>
    <property type="evidence" value="ECO:0007669"/>
    <property type="project" value="TreeGrafter"/>
</dbReference>
<dbReference type="GO" id="GO:0035861">
    <property type="term" value="C:site of double-strand break"/>
    <property type="evidence" value="ECO:0007669"/>
    <property type="project" value="TreeGrafter"/>
</dbReference>
<dbReference type="PANTHER" id="PTHR46060:SF2">
    <property type="entry name" value="HISTONE-LYSINE N-METHYLTRANSFERASE SETMAR"/>
    <property type="match status" value="1"/>
</dbReference>
<dbReference type="InterPro" id="IPR052709">
    <property type="entry name" value="Transposase-MT_Hybrid"/>
</dbReference>
<protein>
    <submittedName>
        <fullName evidence="4">HTH_48 domain-containing protein</fullName>
    </submittedName>
</protein>
<evidence type="ECO:0000313" key="2">
    <source>
        <dbReference type="EMBL" id="VDP07396.1"/>
    </source>
</evidence>
<dbReference type="GO" id="GO:0006303">
    <property type="term" value="P:double-strand break repair via nonhomologous end joining"/>
    <property type="evidence" value="ECO:0007669"/>
    <property type="project" value="TreeGrafter"/>
</dbReference>
<dbReference type="OrthoDB" id="616263at2759"/>
<dbReference type="PANTHER" id="PTHR46060">
    <property type="entry name" value="MARINER MOS1 TRANSPOSASE-LIKE PROTEIN"/>
    <property type="match status" value="1"/>
</dbReference>
<evidence type="ECO:0000313" key="3">
    <source>
        <dbReference type="Proteomes" id="UP000050761"/>
    </source>
</evidence>
<dbReference type="GO" id="GO:0015074">
    <property type="term" value="P:DNA integration"/>
    <property type="evidence" value="ECO:0007669"/>
    <property type="project" value="TreeGrafter"/>
</dbReference>